<sequence>MTSALIIPGTPPQAVTGLDDPMTVAAPGPAVLFDDRTPAGRLDPRAGRPSGAAAASEATAPEAAPPTVTVPQRPLAYREGGRDWHVIGYEAADHWENLSPALRARLLADRTAPLDVDEFKATTNGASASMITNNWVRSGHPRQYRIAGELRDLAEVLARIADA</sequence>
<dbReference type="AlphaFoldDB" id="A0A7T3ZWP8"/>
<feature type="region of interest" description="Disordered" evidence="1">
    <location>
        <begin position="33"/>
        <end position="69"/>
    </location>
</feature>
<proteinExistence type="predicted"/>
<accession>A0A7T3ZWP8</accession>
<dbReference type="Proteomes" id="UP000595374">
    <property type="component" value="Chromosome"/>
</dbReference>
<protein>
    <submittedName>
        <fullName evidence="2">Uncharacterized protein</fullName>
    </submittedName>
</protein>
<dbReference type="RefSeq" id="WP_198498267.1">
    <property type="nucleotide sequence ID" value="NZ_CP065989.1"/>
</dbReference>
<name>A0A7T3ZWP8_9MICO</name>
<reference evidence="2 3" key="1">
    <citation type="submission" date="2020-12" db="EMBL/GenBank/DDBJ databases">
        <title>FDA dAtabase for Regulatory Grade micrObial Sequences (FDA-ARGOS): Supporting development and validation of Infectious Disease Dx tests.</title>
        <authorList>
            <person name="Sproer C."/>
            <person name="Gronow S."/>
            <person name="Severitt S."/>
            <person name="Schroder I."/>
            <person name="Tallon L."/>
            <person name="Sadzewicz L."/>
            <person name="Zhao X."/>
            <person name="Boylan J."/>
            <person name="Ott S."/>
            <person name="Bowen H."/>
            <person name="Vavikolanu K."/>
            <person name="Mehta A."/>
            <person name="Aluvathingal J."/>
            <person name="Nadendla S."/>
            <person name="Lowell S."/>
            <person name="Myers T."/>
            <person name="Yan Y."/>
            <person name="Sichtig H."/>
        </authorList>
    </citation>
    <scope>NUCLEOTIDE SEQUENCE [LARGE SCALE GENOMIC DNA]</scope>
    <source>
        <strain evidence="2 3">FDAARGOS_990</strain>
    </source>
</reference>
<evidence type="ECO:0000313" key="3">
    <source>
        <dbReference type="Proteomes" id="UP000595374"/>
    </source>
</evidence>
<evidence type="ECO:0000256" key="1">
    <source>
        <dbReference type="SAM" id="MobiDB-lite"/>
    </source>
</evidence>
<feature type="region of interest" description="Disordered" evidence="1">
    <location>
        <begin position="1"/>
        <end position="20"/>
    </location>
</feature>
<dbReference type="EMBL" id="CP065989">
    <property type="protein sequence ID" value="QQB13037.1"/>
    <property type="molecule type" value="Genomic_DNA"/>
</dbReference>
<evidence type="ECO:0000313" key="2">
    <source>
        <dbReference type="EMBL" id="QQB13037.1"/>
    </source>
</evidence>
<organism evidence="2 3">
    <name type="scientific">Brevibacterium casei</name>
    <dbReference type="NCBI Taxonomy" id="33889"/>
    <lineage>
        <taxon>Bacteria</taxon>
        <taxon>Bacillati</taxon>
        <taxon>Actinomycetota</taxon>
        <taxon>Actinomycetes</taxon>
        <taxon>Micrococcales</taxon>
        <taxon>Brevibacteriaceae</taxon>
        <taxon>Brevibacterium</taxon>
    </lineage>
</organism>
<feature type="compositionally biased region" description="Low complexity" evidence="1">
    <location>
        <begin position="47"/>
        <end position="67"/>
    </location>
</feature>
<gene>
    <name evidence="2" type="ORF">I6H47_09145</name>
</gene>
<feature type="compositionally biased region" description="Basic and acidic residues" evidence="1">
    <location>
        <begin position="33"/>
        <end position="46"/>
    </location>
</feature>